<gene>
    <name evidence="17" type="ORF">AM571_PC00670</name>
</gene>
<keyword evidence="8" id="KW-0547">Nucleotide-binding</keyword>
<sequence>MNLRHQIVALAIIPLILAILIVTAFITWQSATLVRSSIDTFERNMLKAKQTELLNLTNLALSAIHDIYEAAGPDDEGAKEKVRAILTALDYGKDGYFFVYDYDGNNVVHPRQTFRPGHNWLDLTDPDGDRVIANLIQKAKEGGGLHQYKWQKPSSGEVADKLSFAAGLDKWKWMLGTGVYLDDVFAQTAAANADFRANVRKTFLIIALIAVPAVLIVFATGMLLTLRERRLADSKLKQLAQRIIDTQEEERTRLARELHDGISQNLIGVRYAIDLASRKVASQAEDAARAIDRGAEALNGAIKEVRRLSHDLRPRALDDLGLTPALKALCDNFSERTGIETRLEALPFKNMLKSEASTALYRVAQEALNNVERHSGASRVDIRIWSVGGRVRMTISDNGNGFDETMAEGKKALGGGLGLRNMQERLAHFGGLLLIKTTSAGTILTAMLPRSATVNRAQLEDAA</sequence>
<comment type="catalytic activity">
    <reaction evidence="1">
        <text>ATP + protein L-histidine = ADP + protein N-phospho-L-histidine.</text>
        <dbReference type="EC" id="2.7.13.3"/>
    </reaction>
</comment>
<dbReference type="GO" id="GO:0046983">
    <property type="term" value="F:protein dimerization activity"/>
    <property type="evidence" value="ECO:0007669"/>
    <property type="project" value="InterPro"/>
</dbReference>
<dbReference type="GO" id="GO:0005524">
    <property type="term" value="F:ATP binding"/>
    <property type="evidence" value="ECO:0007669"/>
    <property type="project" value="UniProtKB-KW"/>
</dbReference>
<evidence type="ECO:0000256" key="14">
    <source>
        <dbReference type="SAM" id="Coils"/>
    </source>
</evidence>
<comment type="subcellular location">
    <subcellularLocation>
        <location evidence="2">Cell membrane</location>
        <topology evidence="2">Multi-pass membrane protein</topology>
    </subcellularLocation>
</comment>
<evidence type="ECO:0000256" key="2">
    <source>
        <dbReference type="ARBA" id="ARBA00004651"/>
    </source>
</evidence>
<accession>A0A1L5PDX2</accession>
<evidence type="ECO:0000256" key="13">
    <source>
        <dbReference type="ARBA" id="ARBA00023136"/>
    </source>
</evidence>
<evidence type="ECO:0000313" key="17">
    <source>
        <dbReference type="EMBL" id="APO78408.1"/>
    </source>
</evidence>
<dbReference type="EMBL" id="CP017244">
    <property type="protein sequence ID" value="APO78408.1"/>
    <property type="molecule type" value="Genomic_DNA"/>
</dbReference>
<evidence type="ECO:0000256" key="9">
    <source>
        <dbReference type="ARBA" id="ARBA00022777"/>
    </source>
</evidence>
<keyword evidence="6" id="KW-0808">Transferase</keyword>
<dbReference type="Gene3D" id="1.20.5.1930">
    <property type="match status" value="1"/>
</dbReference>
<keyword evidence="5" id="KW-0597">Phosphoprotein</keyword>
<feature type="transmembrane region" description="Helical" evidence="15">
    <location>
        <begin position="7"/>
        <end position="28"/>
    </location>
</feature>
<reference evidence="17 18" key="1">
    <citation type="submission" date="2016-09" db="EMBL/GenBank/DDBJ databases">
        <title>The complete genome sequences of Rhizobium gallicum, symbiovars gallicum and phaseoli, symbionts associated to common bean (Phaseolus vulgaris).</title>
        <authorList>
            <person name="Bustos P."/>
            <person name="Santamaria R.I."/>
            <person name="Perez-Carrascal O.M."/>
            <person name="Juarez S."/>
            <person name="Lozano L."/>
            <person name="Martinez-Flores I."/>
            <person name="Martinez-Romero E."/>
            <person name="Cevallos M."/>
            <person name="Romero D."/>
            <person name="Davila G."/>
            <person name="Gonzalez V."/>
        </authorList>
    </citation>
    <scope>NUCLEOTIDE SEQUENCE [LARGE SCALE GENOMIC DNA]</scope>
    <source>
        <strain evidence="17 18">8C-3</strain>
        <plasmid evidence="18">Plasmid prsp8c3c</plasmid>
    </source>
</reference>
<name>A0A1L5PDX2_RHIET</name>
<evidence type="ECO:0000256" key="12">
    <source>
        <dbReference type="ARBA" id="ARBA00023012"/>
    </source>
</evidence>
<evidence type="ECO:0000256" key="6">
    <source>
        <dbReference type="ARBA" id="ARBA00022679"/>
    </source>
</evidence>
<evidence type="ECO:0000256" key="3">
    <source>
        <dbReference type="ARBA" id="ARBA00012438"/>
    </source>
</evidence>
<dbReference type="Gene3D" id="3.30.565.10">
    <property type="entry name" value="Histidine kinase-like ATPase, C-terminal domain"/>
    <property type="match status" value="1"/>
</dbReference>
<evidence type="ECO:0000256" key="10">
    <source>
        <dbReference type="ARBA" id="ARBA00022840"/>
    </source>
</evidence>
<feature type="domain" description="Histidine kinase" evidence="16">
    <location>
        <begin position="253"/>
        <end position="452"/>
    </location>
</feature>
<evidence type="ECO:0000256" key="8">
    <source>
        <dbReference type="ARBA" id="ARBA00022741"/>
    </source>
</evidence>
<dbReference type="GO" id="GO:0005886">
    <property type="term" value="C:plasma membrane"/>
    <property type="evidence" value="ECO:0007669"/>
    <property type="project" value="UniProtKB-SubCell"/>
</dbReference>
<dbReference type="SMART" id="SM00387">
    <property type="entry name" value="HATPase_c"/>
    <property type="match status" value="1"/>
</dbReference>
<dbReference type="Gene3D" id="3.30.450.20">
    <property type="entry name" value="PAS domain"/>
    <property type="match status" value="1"/>
</dbReference>
<dbReference type="Pfam" id="PF02518">
    <property type="entry name" value="HATPase_c"/>
    <property type="match status" value="1"/>
</dbReference>
<dbReference type="CDD" id="cd16917">
    <property type="entry name" value="HATPase_UhpB-NarQ-NarX-like"/>
    <property type="match status" value="1"/>
</dbReference>
<dbReference type="EC" id="2.7.13.3" evidence="3"/>
<dbReference type="InterPro" id="IPR003594">
    <property type="entry name" value="HATPase_dom"/>
</dbReference>
<feature type="coiled-coil region" evidence="14">
    <location>
        <begin position="229"/>
        <end position="257"/>
    </location>
</feature>
<evidence type="ECO:0000256" key="4">
    <source>
        <dbReference type="ARBA" id="ARBA00022475"/>
    </source>
</evidence>
<keyword evidence="13 15" id="KW-0472">Membrane</keyword>
<keyword evidence="14" id="KW-0175">Coiled coil</keyword>
<evidence type="ECO:0000256" key="1">
    <source>
        <dbReference type="ARBA" id="ARBA00000085"/>
    </source>
</evidence>
<dbReference type="Pfam" id="PF17200">
    <property type="entry name" value="sCache_2"/>
    <property type="match status" value="1"/>
</dbReference>
<proteinExistence type="predicted"/>
<keyword evidence="17" id="KW-0614">Plasmid</keyword>
<feature type="transmembrane region" description="Helical" evidence="15">
    <location>
        <begin position="203"/>
        <end position="226"/>
    </location>
</feature>
<evidence type="ECO:0000256" key="11">
    <source>
        <dbReference type="ARBA" id="ARBA00022989"/>
    </source>
</evidence>
<dbReference type="InterPro" id="IPR017171">
    <property type="entry name" value="Sig_transdc_His_kinase_MctS"/>
</dbReference>
<dbReference type="InterPro" id="IPR033480">
    <property type="entry name" value="sCache_2"/>
</dbReference>
<dbReference type="InterPro" id="IPR036890">
    <property type="entry name" value="HATPase_C_sf"/>
</dbReference>
<dbReference type="PANTHER" id="PTHR24421">
    <property type="entry name" value="NITRATE/NITRITE SENSOR PROTEIN NARX-RELATED"/>
    <property type="match status" value="1"/>
</dbReference>
<evidence type="ECO:0000256" key="7">
    <source>
        <dbReference type="ARBA" id="ARBA00022692"/>
    </source>
</evidence>
<dbReference type="RefSeq" id="WP_074064284.1">
    <property type="nucleotide sequence ID" value="NZ_CP017244.1"/>
</dbReference>
<evidence type="ECO:0000256" key="15">
    <source>
        <dbReference type="SAM" id="Phobius"/>
    </source>
</evidence>
<dbReference type="SUPFAM" id="SSF55874">
    <property type="entry name" value="ATPase domain of HSP90 chaperone/DNA topoisomerase II/histidine kinase"/>
    <property type="match status" value="1"/>
</dbReference>
<keyword evidence="10" id="KW-0067">ATP-binding</keyword>
<keyword evidence="9 17" id="KW-0418">Kinase</keyword>
<dbReference type="PROSITE" id="PS50109">
    <property type="entry name" value="HIS_KIN"/>
    <property type="match status" value="1"/>
</dbReference>
<dbReference type="InterPro" id="IPR005467">
    <property type="entry name" value="His_kinase_dom"/>
</dbReference>
<dbReference type="InterPro" id="IPR011712">
    <property type="entry name" value="Sig_transdc_His_kin_sub3_dim/P"/>
</dbReference>
<protein>
    <recommendedName>
        <fullName evidence="3">histidine kinase</fullName>
        <ecNumber evidence="3">2.7.13.3</ecNumber>
    </recommendedName>
</protein>
<dbReference type="Proteomes" id="UP000185109">
    <property type="component" value="Plasmid pRsp8C3c"/>
</dbReference>
<dbReference type="InterPro" id="IPR050482">
    <property type="entry name" value="Sensor_HK_TwoCompSys"/>
</dbReference>
<organism evidence="17 18">
    <name type="scientific">Rhizobium etli 8C-3</name>
    <dbReference type="NCBI Taxonomy" id="538025"/>
    <lineage>
        <taxon>Bacteria</taxon>
        <taxon>Pseudomonadati</taxon>
        <taxon>Pseudomonadota</taxon>
        <taxon>Alphaproteobacteria</taxon>
        <taxon>Hyphomicrobiales</taxon>
        <taxon>Rhizobiaceae</taxon>
        <taxon>Rhizobium/Agrobacterium group</taxon>
        <taxon>Rhizobium</taxon>
    </lineage>
</organism>
<keyword evidence="12" id="KW-0902">Two-component regulatory system</keyword>
<dbReference type="GO" id="GO:0000155">
    <property type="term" value="F:phosphorelay sensor kinase activity"/>
    <property type="evidence" value="ECO:0007669"/>
    <property type="project" value="InterPro"/>
</dbReference>
<keyword evidence="11 15" id="KW-1133">Transmembrane helix</keyword>
<dbReference type="PANTHER" id="PTHR24421:SF10">
    <property type="entry name" value="NITRATE_NITRITE SENSOR PROTEIN NARQ"/>
    <property type="match status" value="1"/>
</dbReference>
<geneLocation type="plasmid" evidence="18">
    <name>prsp8c3c</name>
</geneLocation>
<evidence type="ECO:0000256" key="5">
    <source>
        <dbReference type="ARBA" id="ARBA00022553"/>
    </source>
</evidence>
<evidence type="ECO:0000313" key="18">
    <source>
        <dbReference type="Proteomes" id="UP000185109"/>
    </source>
</evidence>
<keyword evidence="7 15" id="KW-0812">Transmembrane</keyword>
<dbReference type="SMART" id="SM01049">
    <property type="entry name" value="Cache_2"/>
    <property type="match status" value="1"/>
</dbReference>
<dbReference type="AlphaFoldDB" id="A0A1L5PDX2"/>
<keyword evidence="4" id="KW-1003">Cell membrane</keyword>
<evidence type="ECO:0000259" key="16">
    <source>
        <dbReference type="PROSITE" id="PS50109"/>
    </source>
</evidence>
<dbReference type="PIRSF" id="PIRSF037314">
    <property type="entry name" value="STHK_MctS"/>
    <property type="match status" value="1"/>
</dbReference>
<dbReference type="Pfam" id="PF07730">
    <property type="entry name" value="HisKA_3"/>
    <property type="match status" value="1"/>
</dbReference>